<dbReference type="OrthoDB" id="9775346at2"/>
<gene>
    <name evidence="1" type="ORF">CDES_04655</name>
</gene>
<sequence>MPHTDAFESVRQALQPLADPARAAGMSAYMRDQFPFLGVASTPRQDACKPILRSMIKFDADFVADCFSADEREYQYVACDHIKRVGISDLSLAKALVQTKSWWDTVDAMAKPIGANYDDARMREWAVDTNMWVRRTAIIHQLGRRTSTDLALLGWIIEQNLGSTEFFINKAIGWALRDLSRHDPSWVKAFVDATELAPLSRREALKALKP</sequence>
<dbReference type="KEGG" id="cdx:CDES_04655"/>
<dbReference type="SUPFAM" id="SSF48371">
    <property type="entry name" value="ARM repeat"/>
    <property type="match status" value="1"/>
</dbReference>
<dbReference type="InterPro" id="IPR016024">
    <property type="entry name" value="ARM-type_fold"/>
</dbReference>
<evidence type="ECO:0000313" key="2">
    <source>
        <dbReference type="Proteomes" id="UP000068067"/>
    </source>
</evidence>
<name>A0A0M4CW97_9CORY</name>
<dbReference type="CDD" id="cd07064">
    <property type="entry name" value="AlkD_like_1"/>
    <property type="match status" value="1"/>
</dbReference>
<protein>
    <recommendedName>
        <fullName evidence="3">DNA alkylation repair enzyme</fullName>
    </recommendedName>
</protein>
<dbReference type="PATRIC" id="fig|931089.4.peg.942"/>
<organism evidence="1 2">
    <name type="scientific">Corynebacterium deserti GIMN1.010</name>
    <dbReference type="NCBI Taxonomy" id="931089"/>
    <lineage>
        <taxon>Bacteria</taxon>
        <taxon>Bacillati</taxon>
        <taxon>Actinomycetota</taxon>
        <taxon>Actinomycetes</taxon>
        <taxon>Mycobacteriales</taxon>
        <taxon>Corynebacteriaceae</taxon>
        <taxon>Corynebacterium</taxon>
    </lineage>
</organism>
<evidence type="ECO:0008006" key="3">
    <source>
        <dbReference type="Google" id="ProtNLM"/>
    </source>
</evidence>
<dbReference type="AlphaFoldDB" id="A0A0M4CW97"/>
<dbReference type="Proteomes" id="UP000068067">
    <property type="component" value="Chromosome"/>
</dbReference>
<dbReference type="STRING" id="931089.CDES_04655"/>
<dbReference type="PANTHER" id="PTHR34070">
    <property type="entry name" value="ARMADILLO-TYPE FOLD"/>
    <property type="match status" value="1"/>
</dbReference>
<dbReference type="EMBL" id="CP009220">
    <property type="protein sequence ID" value="ALC05375.1"/>
    <property type="molecule type" value="Genomic_DNA"/>
</dbReference>
<dbReference type="Gene3D" id="1.20.1660.10">
    <property type="entry name" value="Hypothetical protein (EF3068)"/>
    <property type="match status" value="1"/>
</dbReference>
<dbReference type="Pfam" id="PF08713">
    <property type="entry name" value="DNA_alkylation"/>
    <property type="match status" value="1"/>
</dbReference>
<reference evidence="1 2" key="1">
    <citation type="submission" date="2014-08" db="EMBL/GenBank/DDBJ databases">
        <title>Complete genome sequence of Corynebacterium deserti GIMN1.010 (=DSM 45689), isolated from desert sand in western China.</title>
        <authorList>
            <person name="Ruckert C."/>
            <person name="Albersmeier A."/>
            <person name="Kalinowski J."/>
        </authorList>
    </citation>
    <scope>NUCLEOTIDE SEQUENCE [LARGE SCALE GENOMIC DNA]</scope>
    <source>
        <strain evidence="1 2">GIMN1.010</strain>
    </source>
</reference>
<dbReference type="PANTHER" id="PTHR34070:SF1">
    <property type="entry name" value="DNA ALKYLATION REPAIR PROTEIN"/>
    <property type="match status" value="1"/>
</dbReference>
<evidence type="ECO:0000313" key="1">
    <source>
        <dbReference type="EMBL" id="ALC05375.1"/>
    </source>
</evidence>
<proteinExistence type="predicted"/>
<dbReference type="InterPro" id="IPR014825">
    <property type="entry name" value="DNA_alkylation"/>
</dbReference>
<accession>A0A0M4CW97</accession>
<keyword evidence="2" id="KW-1185">Reference proteome</keyword>
<dbReference type="Gene3D" id="1.25.40.290">
    <property type="entry name" value="ARM repeat domains"/>
    <property type="match status" value="1"/>
</dbReference>
<dbReference type="RefSeq" id="WP_053544462.1">
    <property type="nucleotide sequence ID" value="NZ_CP009220.1"/>
</dbReference>